<name>A0A0U4NE87_9BACL</name>
<dbReference type="KEGG" id="asoc:CB4_01389"/>
<reference evidence="2 3" key="1">
    <citation type="submission" date="2015-12" db="EMBL/GenBank/DDBJ databases">
        <title>Genome sequence of Aneurinibacillus soli.</title>
        <authorList>
            <person name="Lee J.S."/>
            <person name="Lee K.C."/>
            <person name="Kim K.K."/>
            <person name="Lee B.W."/>
        </authorList>
    </citation>
    <scope>NUCLEOTIDE SEQUENCE [LARGE SCALE GENOMIC DNA]</scope>
    <source>
        <strain evidence="2 3">CB4</strain>
    </source>
</reference>
<proteinExistence type="predicted"/>
<dbReference type="EMBL" id="AP017312">
    <property type="protein sequence ID" value="BAU27220.1"/>
    <property type="molecule type" value="Genomic_DNA"/>
</dbReference>
<gene>
    <name evidence="2" type="ORF">CB4_01389</name>
</gene>
<feature type="domain" description="DUF4277" evidence="1">
    <location>
        <begin position="9"/>
        <end position="77"/>
    </location>
</feature>
<dbReference type="Pfam" id="PF14104">
    <property type="entry name" value="DUF4277"/>
    <property type="match status" value="1"/>
</dbReference>
<evidence type="ECO:0000313" key="2">
    <source>
        <dbReference type="EMBL" id="BAU27220.1"/>
    </source>
</evidence>
<keyword evidence="3" id="KW-1185">Reference proteome</keyword>
<dbReference type="InterPro" id="IPR025457">
    <property type="entry name" value="DUF4277"/>
</dbReference>
<sequence length="77" mass="8905">MIQIEGIYQANYLHILSAIMDDLKLTQQMDRLVHSDPQCKTTPGEVVKLLVLHILSGRQPLVHLEKWAERQDLDMLI</sequence>
<dbReference type="Proteomes" id="UP000217696">
    <property type="component" value="Chromosome"/>
</dbReference>
<protein>
    <recommendedName>
        <fullName evidence="1">DUF4277 domain-containing protein</fullName>
    </recommendedName>
</protein>
<organism evidence="2 3">
    <name type="scientific">Aneurinibacillus soli</name>
    <dbReference type="NCBI Taxonomy" id="1500254"/>
    <lineage>
        <taxon>Bacteria</taxon>
        <taxon>Bacillati</taxon>
        <taxon>Bacillota</taxon>
        <taxon>Bacilli</taxon>
        <taxon>Bacillales</taxon>
        <taxon>Paenibacillaceae</taxon>
        <taxon>Aneurinibacillus group</taxon>
        <taxon>Aneurinibacillus</taxon>
    </lineage>
</organism>
<accession>A0A0U4NE87</accession>
<evidence type="ECO:0000259" key="1">
    <source>
        <dbReference type="Pfam" id="PF14104"/>
    </source>
</evidence>
<dbReference type="AlphaFoldDB" id="A0A0U4NE87"/>
<evidence type="ECO:0000313" key="3">
    <source>
        <dbReference type="Proteomes" id="UP000217696"/>
    </source>
</evidence>